<sequence length="141" mass="16208">MIITVPMARTLKNNIERNIFKKKLLKGEKYEKLQPQDVIFSKEISDGTETIKLDVLRTNGFTTVDGDLVVISNAYKKEDGERVSKIKLTTKYFKKFHKSLDEILGELKKLGIANSSMDLQESTLKNILNEEKSIEKKEEEL</sequence>
<protein>
    <submittedName>
        <fullName evidence="2">Uncharacterized protein</fullName>
    </submittedName>
</protein>
<evidence type="ECO:0000313" key="2">
    <source>
        <dbReference type="WBParaSite" id="ACRNAN_scaffold2697.g9663.t1"/>
    </source>
</evidence>
<name>A0A914DGV5_9BILA</name>
<keyword evidence="1" id="KW-1185">Reference proteome</keyword>
<organism evidence="1 2">
    <name type="scientific">Acrobeloides nanus</name>
    <dbReference type="NCBI Taxonomy" id="290746"/>
    <lineage>
        <taxon>Eukaryota</taxon>
        <taxon>Metazoa</taxon>
        <taxon>Ecdysozoa</taxon>
        <taxon>Nematoda</taxon>
        <taxon>Chromadorea</taxon>
        <taxon>Rhabditida</taxon>
        <taxon>Tylenchina</taxon>
        <taxon>Cephalobomorpha</taxon>
        <taxon>Cephaloboidea</taxon>
        <taxon>Cephalobidae</taxon>
        <taxon>Acrobeloides</taxon>
    </lineage>
</organism>
<accession>A0A914DGV5</accession>
<dbReference type="WBParaSite" id="ACRNAN_scaffold2697.g9663.t1">
    <property type="protein sequence ID" value="ACRNAN_scaffold2697.g9663.t1"/>
    <property type="gene ID" value="ACRNAN_scaffold2697.g9663"/>
</dbReference>
<evidence type="ECO:0000313" key="1">
    <source>
        <dbReference type="Proteomes" id="UP000887540"/>
    </source>
</evidence>
<dbReference type="Proteomes" id="UP000887540">
    <property type="component" value="Unplaced"/>
</dbReference>
<dbReference type="AlphaFoldDB" id="A0A914DGV5"/>
<proteinExistence type="predicted"/>
<reference evidence="2" key="1">
    <citation type="submission" date="2022-11" db="UniProtKB">
        <authorList>
            <consortium name="WormBaseParasite"/>
        </authorList>
    </citation>
    <scope>IDENTIFICATION</scope>
</reference>